<gene>
    <name evidence="3" type="ORF">SK128_001424</name>
</gene>
<evidence type="ECO:0000313" key="4">
    <source>
        <dbReference type="Proteomes" id="UP001381693"/>
    </source>
</evidence>
<dbReference type="Gene3D" id="1.10.10.60">
    <property type="entry name" value="Homeodomain-like"/>
    <property type="match status" value="1"/>
</dbReference>
<dbReference type="Proteomes" id="UP001381693">
    <property type="component" value="Unassembled WGS sequence"/>
</dbReference>
<dbReference type="InterPro" id="IPR009057">
    <property type="entry name" value="Homeodomain-like_sf"/>
</dbReference>
<evidence type="ECO:0000259" key="2">
    <source>
        <dbReference type="Pfam" id="PF13518"/>
    </source>
</evidence>
<dbReference type="Pfam" id="PF13518">
    <property type="entry name" value="HTH_28"/>
    <property type="match status" value="1"/>
</dbReference>
<protein>
    <recommendedName>
        <fullName evidence="2">Insertion element IS150 protein InsJ-like helix-turn-helix domain-containing protein</fullName>
    </recommendedName>
</protein>
<dbReference type="EMBL" id="JAXCGZ010003784">
    <property type="protein sequence ID" value="KAK7083238.1"/>
    <property type="molecule type" value="Genomic_DNA"/>
</dbReference>
<reference evidence="3 4" key="1">
    <citation type="submission" date="2023-11" db="EMBL/GenBank/DDBJ databases">
        <title>Halocaridina rubra genome assembly.</title>
        <authorList>
            <person name="Smith C."/>
        </authorList>
    </citation>
    <scope>NUCLEOTIDE SEQUENCE [LARGE SCALE GENOMIC DNA]</scope>
    <source>
        <strain evidence="3">EP-1</strain>
        <tissue evidence="3">Whole</tissue>
    </source>
</reference>
<comment type="subcellular location">
    <subcellularLocation>
        <location evidence="1">Nucleus</location>
    </subcellularLocation>
</comment>
<feature type="domain" description="Insertion element IS150 protein InsJ-like helix-turn-helix" evidence="2">
    <location>
        <begin position="14"/>
        <end position="64"/>
    </location>
</feature>
<evidence type="ECO:0000313" key="3">
    <source>
        <dbReference type="EMBL" id="KAK7083238.1"/>
    </source>
</evidence>
<proteinExistence type="predicted"/>
<comment type="caution">
    <text evidence="3">The sequence shown here is derived from an EMBL/GenBank/DDBJ whole genome shotgun (WGS) entry which is preliminary data.</text>
</comment>
<sequence>MPRPSHKPTAYGVRIKIVKMSLEGLPVNTIAKKTGAAVTTVYRWLRRWRLEGNVSTKPRSGRPRITRKRSPTCDVDIVGSRSYIDSRNKGRTELALATAKSANIDQKLPEFRNVSLLDSKIRPEHTYMSLMSEKTDQELLESRAVPILDSKIRPEYSFRSLMSKNKKGRIPSIFDPNISGSRKAGILDSMSSPEFSITNPLGQNTSLRIPAISDPVTLESRNIHLLQSAIVPDSFSKNTTIKGKNSHYSSAFSKPEKTIEEYTNYQNSLKDLQHQYLPMYSKRPFFRIPNPLMSKNNLIN</sequence>
<dbReference type="GO" id="GO:0005634">
    <property type="term" value="C:nucleus"/>
    <property type="evidence" value="ECO:0007669"/>
    <property type="project" value="UniProtKB-SubCell"/>
</dbReference>
<name>A0AAN8XK96_HALRR</name>
<accession>A0AAN8XK96</accession>
<evidence type="ECO:0000256" key="1">
    <source>
        <dbReference type="ARBA" id="ARBA00004123"/>
    </source>
</evidence>
<organism evidence="3 4">
    <name type="scientific">Halocaridina rubra</name>
    <name type="common">Hawaiian red shrimp</name>
    <dbReference type="NCBI Taxonomy" id="373956"/>
    <lineage>
        <taxon>Eukaryota</taxon>
        <taxon>Metazoa</taxon>
        <taxon>Ecdysozoa</taxon>
        <taxon>Arthropoda</taxon>
        <taxon>Crustacea</taxon>
        <taxon>Multicrustacea</taxon>
        <taxon>Malacostraca</taxon>
        <taxon>Eumalacostraca</taxon>
        <taxon>Eucarida</taxon>
        <taxon>Decapoda</taxon>
        <taxon>Pleocyemata</taxon>
        <taxon>Caridea</taxon>
        <taxon>Atyoidea</taxon>
        <taxon>Atyidae</taxon>
        <taxon>Halocaridina</taxon>
    </lineage>
</organism>
<dbReference type="AlphaFoldDB" id="A0AAN8XK96"/>
<dbReference type="SUPFAM" id="SSF46689">
    <property type="entry name" value="Homeodomain-like"/>
    <property type="match status" value="1"/>
</dbReference>
<dbReference type="InterPro" id="IPR055247">
    <property type="entry name" value="InsJ-like_HTH"/>
</dbReference>
<keyword evidence="4" id="KW-1185">Reference proteome</keyword>